<gene>
    <name evidence="2" type="ORF">Ahu01nite_098140</name>
</gene>
<feature type="transmembrane region" description="Helical" evidence="1">
    <location>
        <begin position="7"/>
        <end position="30"/>
    </location>
</feature>
<keyword evidence="1" id="KW-0472">Membrane</keyword>
<evidence type="ECO:0000313" key="2">
    <source>
        <dbReference type="EMBL" id="GIE26712.1"/>
    </source>
</evidence>
<protein>
    <submittedName>
        <fullName evidence="2">Uncharacterized protein</fullName>
    </submittedName>
</protein>
<feature type="transmembrane region" description="Helical" evidence="1">
    <location>
        <begin position="36"/>
        <end position="60"/>
    </location>
</feature>
<reference evidence="2 3" key="1">
    <citation type="submission" date="2021-01" db="EMBL/GenBank/DDBJ databases">
        <title>Whole genome shotgun sequence of Actinoplanes humidus NBRC 14915.</title>
        <authorList>
            <person name="Komaki H."/>
            <person name="Tamura T."/>
        </authorList>
    </citation>
    <scope>NUCLEOTIDE SEQUENCE [LARGE SCALE GENOMIC DNA]</scope>
    <source>
        <strain evidence="2 3">NBRC 14915</strain>
    </source>
</reference>
<evidence type="ECO:0000256" key="1">
    <source>
        <dbReference type="SAM" id="Phobius"/>
    </source>
</evidence>
<evidence type="ECO:0000313" key="3">
    <source>
        <dbReference type="Proteomes" id="UP000603200"/>
    </source>
</evidence>
<keyword evidence="3" id="KW-1185">Reference proteome</keyword>
<comment type="caution">
    <text evidence="2">The sequence shown here is derived from an EMBL/GenBank/DDBJ whole genome shotgun (WGS) entry which is preliminary data.</text>
</comment>
<name>A0ABQ4A774_9ACTN</name>
<proteinExistence type="predicted"/>
<keyword evidence="1" id="KW-1133">Transmembrane helix</keyword>
<dbReference type="Proteomes" id="UP000603200">
    <property type="component" value="Unassembled WGS sequence"/>
</dbReference>
<keyword evidence="1" id="KW-0812">Transmembrane</keyword>
<organism evidence="2 3">
    <name type="scientific">Winogradskya humida</name>
    <dbReference type="NCBI Taxonomy" id="113566"/>
    <lineage>
        <taxon>Bacteria</taxon>
        <taxon>Bacillati</taxon>
        <taxon>Actinomycetota</taxon>
        <taxon>Actinomycetes</taxon>
        <taxon>Micromonosporales</taxon>
        <taxon>Micromonosporaceae</taxon>
        <taxon>Winogradskya</taxon>
    </lineage>
</organism>
<dbReference type="RefSeq" id="WP_203843611.1">
    <property type="nucleotide sequence ID" value="NZ_BAAATV010000016.1"/>
</dbReference>
<accession>A0ABQ4A774</accession>
<sequence length="66" mass="6505">MSTNRLFALIISLLIATMIGLISGLIVGVLTNDATAGLMTGGATTVALYGVAIAAVAFLFSGTSGT</sequence>
<dbReference type="EMBL" id="BOMN01000149">
    <property type="protein sequence ID" value="GIE26712.1"/>
    <property type="molecule type" value="Genomic_DNA"/>
</dbReference>